<feature type="non-terminal residue" evidence="1">
    <location>
        <position position="1"/>
    </location>
</feature>
<dbReference type="Proteomes" id="UP001151699">
    <property type="component" value="Chromosome A"/>
</dbReference>
<reference evidence="1" key="1">
    <citation type="submission" date="2022-07" db="EMBL/GenBank/DDBJ databases">
        <authorList>
            <person name="Trinca V."/>
            <person name="Uliana J.V.C."/>
            <person name="Torres T.T."/>
            <person name="Ward R.J."/>
            <person name="Monesi N."/>
        </authorList>
    </citation>
    <scope>NUCLEOTIDE SEQUENCE</scope>
    <source>
        <strain evidence="1">HSMRA1968</strain>
        <tissue evidence="1">Whole embryos</tissue>
    </source>
</reference>
<dbReference type="Gene3D" id="2.10.25.10">
    <property type="entry name" value="Laminin"/>
    <property type="match status" value="1"/>
</dbReference>
<sequence length="169" mass="18756">DCYCRPGYARYYDCGFCIPLSHPICLLLGKDVIPSEKLCSQRPNEEYSASGGRTCRNTCIDYNTKECMATTMPVPGPFIPVCECKDGFARLPSGECVDALDPRCYEYYKPTPERCAKLGKLYSPFGSACQQGCKDYNPETNLCLQDQSSKPAAEKLMILTEACYCPKGT</sequence>
<comment type="caution">
    <text evidence="1">The sequence shown here is derived from an EMBL/GenBank/DDBJ whole genome shotgun (WGS) entry which is preliminary data.</text>
</comment>
<protein>
    <submittedName>
        <fullName evidence="1">Uncharacterized protein</fullName>
    </submittedName>
</protein>
<dbReference type="EMBL" id="WJQU01000001">
    <property type="protein sequence ID" value="KAJ6645915.1"/>
    <property type="molecule type" value="Genomic_DNA"/>
</dbReference>
<dbReference type="AlphaFoldDB" id="A0A9Q0N8Z1"/>
<accession>A0A9Q0N8Z1</accession>
<name>A0A9Q0N8Z1_9DIPT</name>
<keyword evidence="2" id="KW-1185">Reference proteome</keyword>
<feature type="non-terminal residue" evidence="1">
    <location>
        <position position="169"/>
    </location>
</feature>
<proteinExistence type="predicted"/>
<evidence type="ECO:0000313" key="1">
    <source>
        <dbReference type="EMBL" id="KAJ6645915.1"/>
    </source>
</evidence>
<organism evidence="1 2">
    <name type="scientific">Pseudolycoriella hygida</name>
    <dbReference type="NCBI Taxonomy" id="35572"/>
    <lineage>
        <taxon>Eukaryota</taxon>
        <taxon>Metazoa</taxon>
        <taxon>Ecdysozoa</taxon>
        <taxon>Arthropoda</taxon>
        <taxon>Hexapoda</taxon>
        <taxon>Insecta</taxon>
        <taxon>Pterygota</taxon>
        <taxon>Neoptera</taxon>
        <taxon>Endopterygota</taxon>
        <taxon>Diptera</taxon>
        <taxon>Nematocera</taxon>
        <taxon>Sciaroidea</taxon>
        <taxon>Sciaridae</taxon>
        <taxon>Pseudolycoriella</taxon>
    </lineage>
</organism>
<evidence type="ECO:0000313" key="2">
    <source>
        <dbReference type="Proteomes" id="UP001151699"/>
    </source>
</evidence>
<gene>
    <name evidence="1" type="ORF">Bhyg_01124</name>
</gene>
<dbReference type="OrthoDB" id="5945029at2759"/>